<dbReference type="InterPro" id="IPR035983">
    <property type="entry name" value="Hect_E3_ubiquitin_ligase"/>
</dbReference>
<evidence type="ECO:0000256" key="2">
    <source>
        <dbReference type="ARBA" id="ARBA00004906"/>
    </source>
</evidence>
<feature type="non-terminal residue" evidence="11">
    <location>
        <position position="1"/>
    </location>
</feature>
<dbReference type="Gene3D" id="3.30.2410.10">
    <property type="entry name" value="Hect, E3 ligase catalytic domain"/>
    <property type="match status" value="1"/>
</dbReference>
<evidence type="ECO:0000256" key="4">
    <source>
        <dbReference type="ARBA" id="ARBA00022679"/>
    </source>
</evidence>
<dbReference type="GO" id="GO:0005737">
    <property type="term" value="C:cytoplasm"/>
    <property type="evidence" value="ECO:0007669"/>
    <property type="project" value="TreeGrafter"/>
</dbReference>
<organism evidence="11 12">
    <name type="scientific">Pristionchus entomophagus</name>
    <dbReference type="NCBI Taxonomy" id="358040"/>
    <lineage>
        <taxon>Eukaryota</taxon>
        <taxon>Metazoa</taxon>
        <taxon>Ecdysozoa</taxon>
        <taxon>Nematoda</taxon>
        <taxon>Chromadorea</taxon>
        <taxon>Rhabditida</taxon>
        <taxon>Rhabditina</taxon>
        <taxon>Diplogasteromorpha</taxon>
        <taxon>Diplogasteroidea</taxon>
        <taxon>Neodiplogasteridae</taxon>
        <taxon>Pristionchus</taxon>
    </lineage>
</organism>
<dbReference type="FunFam" id="3.30.2160.10:FF:000001">
    <property type="entry name" value="E3 ubiquitin-protein ligase NEDD4-like"/>
    <property type="match status" value="1"/>
</dbReference>
<feature type="domain" description="WW" evidence="9">
    <location>
        <begin position="353"/>
        <end position="386"/>
    </location>
</feature>
<evidence type="ECO:0000256" key="7">
    <source>
        <dbReference type="PROSITE-ProRule" id="PRU00104"/>
    </source>
</evidence>
<proteinExistence type="predicted"/>
<dbReference type="FunFam" id="3.30.2410.10:FF:000001">
    <property type="entry name" value="E3 ubiquitin-protein ligase NEDD4-like"/>
    <property type="match status" value="1"/>
</dbReference>
<dbReference type="AlphaFoldDB" id="A0AAV5T933"/>
<gene>
    <name evidence="11" type="ORF">PENTCL1PPCAC_12798</name>
</gene>
<dbReference type="InterPro" id="IPR040524">
    <property type="entry name" value="HECW1_helix"/>
</dbReference>
<dbReference type="GO" id="GO:0061630">
    <property type="term" value="F:ubiquitin protein ligase activity"/>
    <property type="evidence" value="ECO:0007669"/>
    <property type="project" value="UniProtKB-EC"/>
</dbReference>
<keyword evidence="4" id="KW-0808">Transferase</keyword>
<sequence>RVIAHGTSSSSESSSAVAAGAGAAAIQGASSPRCDDGLFLDRTEIYVGEGRSQTIRVSWRFDASSVNLMDWIGLFDESEHASTKFIDYKLVGSASGTLLWNLTTVHLEKSSGPNFVFRYYDGLTGLTRARSHALHASTVPRVRITDITCTGLPSTHKPLRVTLAAGSSNLASLTSPSGNWKHLELDLPSGCSDLRFRVSEQQLQPSDRRSRADPSSASNSLIEGAVPVADFLAAAKQDLSVAIRTPLAQRRLYANQRLSLLVHFRILPERVAPKTPRSSPPISPIAASPADHHHQQPRSPSAAPSCSSSSSLSSMHSSIASSSSSSSGSASSSGISSGSNQSALSLIRARLDAPLPDGWECRVDWHGRIFYIDHRKKKTSWRRPEMPSESEEESSVKRPDVTSTPSKIYHPSRRTINSATTSDEPIAMRFLKREDFMVLLHANQTALRLYHASRVVKHIVHRIRKNDTISLALFEQSSDFVRFVNLFADSTQRLPENWQSVGGSPTVFINHSLRSTTLLDPRLPLLSSLTTRQQRRTRSAPPRQKDGIRDLNGNSLLSTRTDEIASAVERRRPELASRLRRKLRILERWGDAGLARLVNDIDVATALSLLETGDDNGKGPSTSSSSNMARSEQEEIDEKVAHFYQSLQRSGYGAGPSKLRLRFSRESLLHDAFDQILAADVNQLRRAKLTIAFDDEDGLDYGGPSRELFFLLSRELFNPYYGLFEYTAPDRYIVAISPMSAFVDNNQSWMELAGRVLGLALVHRCLIDTFFTRTFYKMLLELPITLEDLESVDPEFCRSLKWIRENKISDEDGFFFSVTQEIAGEVTEKELLPNGKELAVTDSNKEEFIQLMLRWRVDRGIQPQSRALLRGLHQIIDRDFLRVFSVEQLELVLAGSVEVDLDDWQNWTEYKGGYGEHHVVIRWFWDTVEEMSNEDRLKLLQFVTGTASVPYEGFRALRGSTGLKKFTIERWGESFSLPRAHTCFNRLDLPSYPSRKTLREKLIMALNEGIAYAIE</sequence>
<name>A0AAV5T933_9BILA</name>
<evidence type="ECO:0000259" key="10">
    <source>
        <dbReference type="PROSITE" id="PS50237"/>
    </source>
</evidence>
<dbReference type="Pfam" id="PF00632">
    <property type="entry name" value="HECT"/>
    <property type="match status" value="1"/>
</dbReference>
<feature type="active site" description="Glycyl thioester intermediate" evidence="7">
    <location>
        <position position="983"/>
    </location>
</feature>
<dbReference type="Gene3D" id="2.60.40.2840">
    <property type="match status" value="1"/>
</dbReference>
<comment type="caution">
    <text evidence="11">The sequence shown here is derived from an EMBL/GenBank/DDBJ whole genome shotgun (WGS) entry which is preliminary data.</text>
</comment>
<evidence type="ECO:0000256" key="1">
    <source>
        <dbReference type="ARBA" id="ARBA00000885"/>
    </source>
</evidence>
<dbReference type="InterPro" id="IPR036020">
    <property type="entry name" value="WW_dom_sf"/>
</dbReference>
<dbReference type="InterPro" id="IPR050409">
    <property type="entry name" value="E3_ubiq-protein_ligase"/>
</dbReference>
<feature type="domain" description="HECT" evidence="10">
    <location>
        <begin position="680"/>
        <end position="1015"/>
    </location>
</feature>
<dbReference type="SUPFAM" id="SSF56204">
    <property type="entry name" value="Hect, E3 ligase catalytic domain"/>
    <property type="match status" value="1"/>
</dbReference>
<dbReference type="CDD" id="cd00201">
    <property type="entry name" value="WW"/>
    <property type="match status" value="1"/>
</dbReference>
<keyword evidence="6 7" id="KW-0833">Ubl conjugation pathway</keyword>
<dbReference type="GO" id="GO:0048260">
    <property type="term" value="P:positive regulation of receptor-mediated endocytosis"/>
    <property type="evidence" value="ECO:0007669"/>
    <property type="project" value="UniProtKB-ARBA"/>
</dbReference>
<dbReference type="FunFam" id="3.90.1750.10:FF:000079">
    <property type="entry name" value="E3 ubiquitin-protein ligase"/>
    <property type="match status" value="1"/>
</dbReference>
<evidence type="ECO:0000256" key="8">
    <source>
        <dbReference type="SAM" id="MobiDB-lite"/>
    </source>
</evidence>
<feature type="region of interest" description="Disordered" evidence="8">
    <location>
        <begin position="272"/>
        <end position="339"/>
    </location>
</feature>
<evidence type="ECO:0000256" key="3">
    <source>
        <dbReference type="ARBA" id="ARBA00012485"/>
    </source>
</evidence>
<dbReference type="GO" id="GO:0016567">
    <property type="term" value="P:protein ubiquitination"/>
    <property type="evidence" value="ECO:0007669"/>
    <property type="project" value="TreeGrafter"/>
</dbReference>
<dbReference type="Proteomes" id="UP001432027">
    <property type="component" value="Unassembled WGS sequence"/>
</dbReference>
<evidence type="ECO:0000259" key="9">
    <source>
        <dbReference type="PROSITE" id="PS50020"/>
    </source>
</evidence>
<dbReference type="PANTHER" id="PTHR11254">
    <property type="entry name" value="HECT DOMAIN UBIQUITIN-PROTEIN LIGASE"/>
    <property type="match status" value="1"/>
</dbReference>
<dbReference type="Pfam" id="PF18436">
    <property type="entry name" value="HECW1_helix"/>
    <property type="match status" value="1"/>
</dbReference>
<evidence type="ECO:0000313" key="11">
    <source>
        <dbReference type="EMBL" id="GMS90623.1"/>
    </source>
</evidence>
<dbReference type="PROSITE" id="PS50237">
    <property type="entry name" value="HECT"/>
    <property type="match status" value="1"/>
</dbReference>
<dbReference type="Gene3D" id="3.30.2160.10">
    <property type="entry name" value="Hect, E3 ligase catalytic domain"/>
    <property type="match status" value="1"/>
</dbReference>
<protein>
    <recommendedName>
        <fullName evidence="3">HECT-type E3 ubiquitin transferase</fullName>
        <ecNumber evidence="3">2.3.2.26</ecNumber>
    </recommendedName>
</protein>
<evidence type="ECO:0000256" key="6">
    <source>
        <dbReference type="ARBA" id="ARBA00022786"/>
    </source>
</evidence>
<dbReference type="Gene3D" id="3.90.1750.10">
    <property type="entry name" value="Hect, E3 ligase catalytic domains"/>
    <property type="match status" value="1"/>
</dbReference>
<dbReference type="GO" id="GO:0006511">
    <property type="term" value="P:ubiquitin-dependent protein catabolic process"/>
    <property type="evidence" value="ECO:0007669"/>
    <property type="project" value="TreeGrafter"/>
</dbReference>
<dbReference type="SMART" id="SM00119">
    <property type="entry name" value="HECTc"/>
    <property type="match status" value="1"/>
</dbReference>
<dbReference type="EMBL" id="BTSX01000003">
    <property type="protein sequence ID" value="GMS90623.1"/>
    <property type="molecule type" value="Genomic_DNA"/>
</dbReference>
<feature type="region of interest" description="Disordered" evidence="8">
    <location>
        <begin position="530"/>
        <end position="554"/>
    </location>
</feature>
<keyword evidence="5" id="KW-0677">Repeat</keyword>
<dbReference type="Pfam" id="PF00397">
    <property type="entry name" value="WW"/>
    <property type="match status" value="1"/>
</dbReference>
<accession>A0AAV5T933</accession>
<dbReference type="PANTHER" id="PTHR11254:SF320">
    <property type="entry name" value="HECT-TYPE E3 UBIQUITIN TRANSFERASE"/>
    <property type="match status" value="1"/>
</dbReference>
<reference evidence="11" key="1">
    <citation type="submission" date="2023-10" db="EMBL/GenBank/DDBJ databases">
        <title>Genome assembly of Pristionchus species.</title>
        <authorList>
            <person name="Yoshida K."/>
            <person name="Sommer R.J."/>
        </authorList>
    </citation>
    <scope>NUCLEOTIDE SEQUENCE</scope>
    <source>
        <strain evidence="11">RS0144</strain>
    </source>
</reference>
<keyword evidence="12" id="KW-1185">Reference proteome</keyword>
<comment type="pathway">
    <text evidence="2">Protein modification; protein ubiquitination.</text>
</comment>
<dbReference type="GO" id="GO:0045879">
    <property type="term" value="P:negative regulation of smoothened signaling pathway"/>
    <property type="evidence" value="ECO:0007669"/>
    <property type="project" value="UniProtKB-ARBA"/>
</dbReference>
<dbReference type="PROSITE" id="PS50020">
    <property type="entry name" value="WW_DOMAIN_2"/>
    <property type="match status" value="1"/>
</dbReference>
<dbReference type="InterPro" id="IPR032348">
    <property type="entry name" value="HECW_N"/>
</dbReference>
<feature type="region of interest" description="Disordered" evidence="8">
    <location>
        <begin position="377"/>
        <end position="410"/>
    </location>
</feature>
<dbReference type="InterPro" id="IPR000569">
    <property type="entry name" value="HECT_dom"/>
</dbReference>
<dbReference type="InterPro" id="IPR001202">
    <property type="entry name" value="WW_dom"/>
</dbReference>
<dbReference type="SUPFAM" id="SSF51045">
    <property type="entry name" value="WW domain"/>
    <property type="match status" value="1"/>
</dbReference>
<dbReference type="GO" id="GO:0048814">
    <property type="term" value="P:regulation of dendrite morphogenesis"/>
    <property type="evidence" value="ECO:0007669"/>
    <property type="project" value="TreeGrafter"/>
</dbReference>
<dbReference type="CDD" id="cd00078">
    <property type="entry name" value="HECTc"/>
    <property type="match status" value="1"/>
</dbReference>
<evidence type="ECO:0000256" key="5">
    <source>
        <dbReference type="ARBA" id="ARBA00022737"/>
    </source>
</evidence>
<dbReference type="Pfam" id="PF16562">
    <property type="entry name" value="HECW_N"/>
    <property type="match status" value="1"/>
</dbReference>
<feature type="compositionally biased region" description="Low complexity" evidence="8">
    <location>
        <begin position="297"/>
        <end position="339"/>
    </location>
</feature>
<dbReference type="Gene3D" id="2.20.70.10">
    <property type="match status" value="1"/>
</dbReference>
<dbReference type="SMART" id="SM00456">
    <property type="entry name" value="WW"/>
    <property type="match status" value="1"/>
</dbReference>
<feature type="compositionally biased region" description="Polar residues" evidence="8">
    <location>
        <begin position="619"/>
        <end position="630"/>
    </location>
</feature>
<comment type="catalytic activity">
    <reaction evidence="1">
        <text>S-ubiquitinyl-[E2 ubiquitin-conjugating enzyme]-L-cysteine + [acceptor protein]-L-lysine = [E2 ubiquitin-conjugating enzyme]-L-cysteine + N(6)-ubiquitinyl-[acceptor protein]-L-lysine.</text>
        <dbReference type="EC" id="2.3.2.26"/>
    </reaction>
</comment>
<feature type="region of interest" description="Disordered" evidence="8">
    <location>
        <begin position="611"/>
        <end position="632"/>
    </location>
</feature>
<dbReference type="EC" id="2.3.2.26" evidence="3"/>
<evidence type="ECO:0000313" key="12">
    <source>
        <dbReference type="Proteomes" id="UP001432027"/>
    </source>
</evidence>